<dbReference type="Proteomes" id="UP001321520">
    <property type="component" value="Chromosome"/>
</dbReference>
<keyword evidence="2" id="KW-1185">Reference proteome</keyword>
<dbReference type="RefSeq" id="WP_301417265.1">
    <property type="nucleotide sequence ID" value="NZ_CP098023.1"/>
</dbReference>
<evidence type="ECO:0000313" key="1">
    <source>
        <dbReference type="EMBL" id="WKD50709.1"/>
    </source>
</evidence>
<reference evidence="1 2" key="1">
    <citation type="submission" date="2022-05" db="EMBL/GenBank/DDBJ databases">
        <title>Microbulbifer sp. nov., isolated from sponge.</title>
        <authorList>
            <person name="Gao L."/>
        </authorList>
    </citation>
    <scope>NUCLEOTIDE SEQUENCE [LARGE SCALE GENOMIC DNA]</scope>
    <source>
        <strain evidence="1 2">MI-G</strain>
    </source>
</reference>
<proteinExistence type="predicted"/>
<accession>A0ABY9ECF5</accession>
<gene>
    <name evidence="1" type="ORF">M8T91_04580</name>
</gene>
<sequence length="46" mass="5328">MEYAQVINHWQKLAKAINKSVGIAQPEIVEWPACPDEVRDHCWILP</sequence>
<organism evidence="1 2">
    <name type="scientific">Microbulbifer spongiae</name>
    <dbReference type="NCBI Taxonomy" id="2944933"/>
    <lineage>
        <taxon>Bacteria</taxon>
        <taxon>Pseudomonadati</taxon>
        <taxon>Pseudomonadota</taxon>
        <taxon>Gammaproteobacteria</taxon>
        <taxon>Cellvibrionales</taxon>
        <taxon>Microbulbiferaceae</taxon>
        <taxon>Microbulbifer</taxon>
    </lineage>
</organism>
<protein>
    <recommendedName>
        <fullName evidence="3">Phage tail protein</fullName>
    </recommendedName>
</protein>
<evidence type="ECO:0008006" key="3">
    <source>
        <dbReference type="Google" id="ProtNLM"/>
    </source>
</evidence>
<dbReference type="EMBL" id="CP098023">
    <property type="protein sequence ID" value="WKD50709.1"/>
    <property type="molecule type" value="Genomic_DNA"/>
</dbReference>
<evidence type="ECO:0000313" key="2">
    <source>
        <dbReference type="Proteomes" id="UP001321520"/>
    </source>
</evidence>
<name>A0ABY9ECF5_9GAMM</name>